<dbReference type="InterPro" id="IPR001769">
    <property type="entry name" value="Gingipain"/>
</dbReference>
<dbReference type="GeneID" id="98641586"/>
<dbReference type="CDD" id="cd02258">
    <property type="entry name" value="Peptidase_C25_N"/>
    <property type="match status" value="1"/>
</dbReference>
<name>M7MFA5_9FLAO</name>
<comment type="caution">
    <text evidence="3">The sequence shown here is derived from an EMBL/GenBank/DDBJ whole genome shotgun (WGS) entry which is preliminary data.</text>
</comment>
<dbReference type="Gene3D" id="2.60.40.4070">
    <property type="match status" value="1"/>
</dbReference>
<dbReference type="Pfam" id="PF01364">
    <property type="entry name" value="Peptidase_C25"/>
    <property type="match status" value="1"/>
</dbReference>
<sequence>MKKKFLFLTFFATIAIHSQQKQFQIVWKGDKILTADTYSVTVPSFNEANFNYSDSDGLQFVSQWQVSQAVDPSSVRVENVTYATMSRRDLKQLAIETIPSRLTYSLKTSMARDDMYAYFVMSPIIKEANGSFKKVTSFTVSYSNGRLITNRRGQQRAITNSVLSSGQWYKFYVDKTGVHKISKNFLSQMGIPVDNIDPRTLKLYGNGGNMIPYANSEPYPMDINENAIRIIGESDGVFHDSDYILFYAQGPHEFNEESNTHINCYTDKTYYYINVSPGNGKRIQPFMQPTGPIDLDINTFQDYRYHELDEYNLVSVGRRWFGDKFDVEDVKTFDFSFPDLVTTEPVNLKVFVAGTSETPTSMTVKVNNDNITTLPLLAITDSNLATEASFNNNISVNSSNISVSLIYDRGSNPSALAYVDYVSLEATRALKFSGQQFTFKNKAVTQMSGIGQYTVTNTSQVHEIWNVTDIYNVTNLVNTDNSPSLSFTSSLGTLKSYALVTPLNYYEPILAANSTVYNQNIKGNIFKNAQGETIDIDYIIVTPTSLKGQAERLAQINRVNNNLNVKVLTLNEIYAEFSTSNPDIGAIRNLVKYVYDNASSPDKRLKYLCLFGDGSFDYKDRIPNNTNLVPSWHAYNSFNLTNSFISDDFYGMMDFNEGDMSISDKLDIAVGRILAENYQSATELVDKIERYYIEASFGSWRNNFVVISDDVNEAWEEILEETTDEIGDEVTAEKPFINVTKIHLDAFQQESSAGGDRYPAVNVAIKNALETGALVVNYFGHGGEDGLAHERVFTKPDAQELNNVCKLNCFVTVTCEFTKFDNPLRPTAGEYTYWNKDGGAIGLITTTRQIFVQVGVAFNTVLEEYLFSYSDNDSYPDHEYPSMAESLRLTKIDPAISSTLQRRLVFFIGDPAMKLAFPQPNIVLTKINDAPISGTTDVLQALSRVKLSGEVVDLSGNTLTNYNGVLSTTIYDKNIQRQTLGNDGVRDGGQLIIMDFETLGPIIFRGQSTVTNGQFDIEFVVPRDIGIPVGYGKVSFYAKKDGALEDQAGASVNQVQIGGLNPNAPEDNIGPVITAYMNDESFVSGGITNSSPNLLVKLEDENGINTASGIGHDIVGILDGDEANPFILNDYYQTELDDYQRGVVNYPLRDLEPGLHSMIIKAWDVYNNSSTTEIQFVVYDENQQLIIENVLNYPNPFVNYTEFWFNHNSSESLDVLVQVFTVTGKLVRTLSGQTNTGECCDNGASSLSREIIWDGRDDFGDKIGKGVYIYKLTVHSAALNKTVEKIEKLVIL</sequence>
<protein>
    <recommendedName>
        <fullName evidence="2">Gingipain domain-containing protein</fullName>
    </recommendedName>
</protein>
<dbReference type="OrthoDB" id="9809780at2"/>
<evidence type="ECO:0000313" key="4">
    <source>
        <dbReference type="Proteomes" id="UP000012024"/>
    </source>
</evidence>
<dbReference type="eggNOG" id="COG1572">
    <property type="taxonomic scope" value="Bacteria"/>
</dbReference>
<dbReference type="EMBL" id="ANLA01000013">
    <property type="protein sequence ID" value="EMQ94912.1"/>
    <property type="molecule type" value="Genomic_DNA"/>
</dbReference>
<evidence type="ECO:0000259" key="2">
    <source>
        <dbReference type="Pfam" id="PF01364"/>
    </source>
</evidence>
<dbReference type="RefSeq" id="WP_007649670.1">
    <property type="nucleotide sequence ID" value="NZ_ANLA01000013.1"/>
</dbReference>
<gene>
    <name evidence="3" type="ORF">D778_00272</name>
</gene>
<dbReference type="InterPro" id="IPR029030">
    <property type="entry name" value="Caspase-like_dom_sf"/>
</dbReference>
<keyword evidence="4" id="KW-1185">Reference proteome</keyword>
<dbReference type="Gene3D" id="3.40.50.1460">
    <property type="match status" value="1"/>
</dbReference>
<proteinExistence type="predicted"/>
<accession>M7MFA5</accession>
<dbReference type="NCBIfam" id="NF033707">
    <property type="entry name" value="T9SS_sortase"/>
    <property type="match status" value="1"/>
</dbReference>
<dbReference type="SUPFAM" id="SSF52129">
    <property type="entry name" value="Caspase-like"/>
    <property type="match status" value="1"/>
</dbReference>
<dbReference type="Proteomes" id="UP000012024">
    <property type="component" value="Unassembled WGS sequence"/>
</dbReference>
<dbReference type="PATRIC" id="fig|1137281.3.peg.1706"/>
<dbReference type="InterPro" id="IPR029031">
    <property type="entry name" value="Gingipain_N_sf"/>
</dbReference>
<dbReference type="GO" id="GO:0006508">
    <property type="term" value="P:proteolysis"/>
    <property type="evidence" value="ECO:0007669"/>
    <property type="project" value="InterPro"/>
</dbReference>
<keyword evidence="1" id="KW-0732">Signal</keyword>
<evidence type="ECO:0000256" key="1">
    <source>
        <dbReference type="ARBA" id="ARBA00022729"/>
    </source>
</evidence>
<feature type="domain" description="Gingipain" evidence="2">
    <location>
        <begin position="538"/>
        <end position="915"/>
    </location>
</feature>
<organism evidence="3 4">
    <name type="scientific">Xanthomarina gelatinilytica</name>
    <dbReference type="NCBI Taxonomy" id="1137281"/>
    <lineage>
        <taxon>Bacteria</taxon>
        <taxon>Pseudomonadati</taxon>
        <taxon>Bacteroidota</taxon>
        <taxon>Flavobacteriia</taxon>
        <taxon>Flavobacteriales</taxon>
        <taxon>Flavobacteriaceae</taxon>
        <taxon>Xanthomarina</taxon>
    </lineage>
</organism>
<reference evidence="3 4" key="1">
    <citation type="submission" date="2012-12" db="EMBL/GenBank/DDBJ databases">
        <title>Genome assembly of Formosa sp. AK20.</title>
        <authorList>
            <person name="Kumar R."/>
            <person name="Khatri I."/>
            <person name="Vaidya B."/>
            <person name="Subramanian S."/>
            <person name="Pinnaka A."/>
        </authorList>
    </citation>
    <scope>NUCLEOTIDE SEQUENCE [LARGE SCALE GENOMIC DNA]</scope>
    <source>
        <strain evidence="3 4">AK20</strain>
    </source>
</reference>
<dbReference type="Gene3D" id="3.40.50.10390">
    <property type="entry name" value="Gingipain r, domain 1"/>
    <property type="match status" value="1"/>
</dbReference>
<evidence type="ECO:0000313" key="3">
    <source>
        <dbReference type="EMBL" id="EMQ94912.1"/>
    </source>
</evidence>
<dbReference type="GO" id="GO:0008234">
    <property type="term" value="F:cysteine-type peptidase activity"/>
    <property type="evidence" value="ECO:0007669"/>
    <property type="project" value="InterPro"/>
</dbReference>